<sequence length="459" mass="52485">MGEDPADSAIPDGQFQPSGDHSPHQAITVWELNKARVASMQRKMSTPPSILSKTAGKASCSIFKVPQSLIDINGAKTYQPHIVSIGPYHHNKPHLQMIQEHKWTYLKSLVSRTQEALNLGLEDYLRAVHPLESKARDCYSELVGYGADEFVEMMVVDGCFVIELFRKVGGLVAIDEDDPLFTMSWIFSFFLRDLLRIENQLPYFILQSLFDLTNDDRQSNKSLSLLALEFFNASFQRPDDAIEKNSSLQGMHLLDLVRSSFISPNLLRYNKVSTPSHVIHCVSKLRKAGIELRARQAESFLDVKLRRGVIHMPRITVDDMMSSFLYNCVAFEQCQKNASNHFTTYATFLDYLVNTAQDVEFLSDYNIVENYFGTDGEVAKLVNNLGKDIAFDIDYCFLSGLFDDVHSYYKNSWHVQWASFKYTYFDTPWSFVSAFAAFILLVFTLVQTFFSAYSYFKPR</sequence>
<keyword evidence="2" id="KW-0472">Membrane</keyword>
<evidence type="ECO:0000256" key="2">
    <source>
        <dbReference type="SAM" id="Phobius"/>
    </source>
</evidence>
<name>A0A7N0UDD2_KALFE</name>
<feature type="transmembrane region" description="Helical" evidence="2">
    <location>
        <begin position="429"/>
        <end position="456"/>
    </location>
</feature>
<organism evidence="3 4">
    <name type="scientific">Kalanchoe fedtschenkoi</name>
    <name type="common">Lavender scallops</name>
    <name type="synonym">South American air plant</name>
    <dbReference type="NCBI Taxonomy" id="63787"/>
    <lineage>
        <taxon>Eukaryota</taxon>
        <taxon>Viridiplantae</taxon>
        <taxon>Streptophyta</taxon>
        <taxon>Embryophyta</taxon>
        <taxon>Tracheophyta</taxon>
        <taxon>Spermatophyta</taxon>
        <taxon>Magnoliopsida</taxon>
        <taxon>eudicotyledons</taxon>
        <taxon>Gunneridae</taxon>
        <taxon>Pentapetalae</taxon>
        <taxon>Saxifragales</taxon>
        <taxon>Crassulaceae</taxon>
        <taxon>Kalanchoe</taxon>
    </lineage>
</organism>
<keyword evidence="2" id="KW-0812">Transmembrane</keyword>
<keyword evidence="4" id="KW-1185">Reference proteome</keyword>
<dbReference type="Proteomes" id="UP000594263">
    <property type="component" value="Unplaced"/>
</dbReference>
<dbReference type="OMA" id="PSCCIFR"/>
<dbReference type="AlphaFoldDB" id="A0A7N0UDD2"/>
<dbReference type="EnsemblPlants" id="Kaladp0059s0174.1.v1.1">
    <property type="protein sequence ID" value="Kaladp0059s0174.1.v1.1.CDS.1"/>
    <property type="gene ID" value="Kaladp0059s0174.v1.1"/>
</dbReference>
<proteinExistence type="predicted"/>
<accession>A0A7N0UDD2</accession>
<keyword evidence="2" id="KW-1133">Transmembrane helix</keyword>
<dbReference type="PANTHER" id="PTHR31170:SF21">
    <property type="match status" value="1"/>
</dbReference>
<dbReference type="Gramene" id="Kaladp0059s0174.1.v1.1">
    <property type="protein sequence ID" value="Kaladp0059s0174.1.v1.1.CDS.1"/>
    <property type="gene ID" value="Kaladp0059s0174.v1.1"/>
</dbReference>
<dbReference type="Pfam" id="PF03140">
    <property type="entry name" value="DUF247"/>
    <property type="match status" value="1"/>
</dbReference>
<dbReference type="InterPro" id="IPR004158">
    <property type="entry name" value="DUF247_pln"/>
</dbReference>
<evidence type="ECO:0000313" key="4">
    <source>
        <dbReference type="Proteomes" id="UP000594263"/>
    </source>
</evidence>
<feature type="region of interest" description="Disordered" evidence="1">
    <location>
        <begin position="1"/>
        <end position="23"/>
    </location>
</feature>
<evidence type="ECO:0000313" key="3">
    <source>
        <dbReference type="EnsemblPlants" id="Kaladp0059s0174.1.v1.1.CDS.1"/>
    </source>
</evidence>
<reference evidence="3" key="1">
    <citation type="submission" date="2021-01" db="UniProtKB">
        <authorList>
            <consortium name="EnsemblPlants"/>
        </authorList>
    </citation>
    <scope>IDENTIFICATION</scope>
</reference>
<evidence type="ECO:0000256" key="1">
    <source>
        <dbReference type="SAM" id="MobiDB-lite"/>
    </source>
</evidence>
<protein>
    <submittedName>
        <fullName evidence="3">Uncharacterized protein</fullName>
    </submittedName>
</protein>
<dbReference type="PANTHER" id="PTHR31170">
    <property type="entry name" value="BNAC04G53230D PROTEIN"/>
    <property type="match status" value="1"/>
</dbReference>